<sequence length="108" mass="11296">MVPMYDHSKNTNAFVSTYSLLSLVNAASMGGSAAAIDELSTLVAHSSPAYLNHQAGGHGHFLPLPTPPSQPMALGTLPMSLAAISDKIWDWNPIPDGAARDYSGAGFK</sequence>
<reference evidence="1" key="1">
    <citation type="submission" date="2014-09" db="EMBL/GenBank/DDBJ databases">
        <authorList>
            <person name="Magalhaes I.L.F."/>
            <person name="Oliveira U."/>
            <person name="Santos F.R."/>
            <person name="Vidigal T.H.D.A."/>
            <person name="Brescovit A.D."/>
            <person name="Santos A.J."/>
        </authorList>
    </citation>
    <scope>NUCLEOTIDE SEQUENCE</scope>
    <source>
        <tissue evidence="1">Shoot tissue taken approximately 20 cm above the soil surface</tissue>
    </source>
</reference>
<organism evidence="1">
    <name type="scientific">Arundo donax</name>
    <name type="common">Giant reed</name>
    <name type="synonym">Donax arundinaceus</name>
    <dbReference type="NCBI Taxonomy" id="35708"/>
    <lineage>
        <taxon>Eukaryota</taxon>
        <taxon>Viridiplantae</taxon>
        <taxon>Streptophyta</taxon>
        <taxon>Embryophyta</taxon>
        <taxon>Tracheophyta</taxon>
        <taxon>Spermatophyta</taxon>
        <taxon>Magnoliopsida</taxon>
        <taxon>Liliopsida</taxon>
        <taxon>Poales</taxon>
        <taxon>Poaceae</taxon>
        <taxon>PACMAD clade</taxon>
        <taxon>Arundinoideae</taxon>
        <taxon>Arundineae</taxon>
        <taxon>Arundo</taxon>
    </lineage>
</organism>
<accession>A0A0A9F4Q7</accession>
<dbReference type="EMBL" id="GBRH01194623">
    <property type="protein sequence ID" value="JAE03273.1"/>
    <property type="molecule type" value="Transcribed_RNA"/>
</dbReference>
<evidence type="ECO:0000313" key="1">
    <source>
        <dbReference type="EMBL" id="JAE03273.1"/>
    </source>
</evidence>
<protein>
    <submittedName>
        <fullName evidence="1">Uncharacterized protein</fullName>
    </submittedName>
</protein>
<proteinExistence type="predicted"/>
<dbReference type="AlphaFoldDB" id="A0A0A9F4Q7"/>
<reference evidence="1" key="2">
    <citation type="journal article" date="2015" name="Data Brief">
        <title>Shoot transcriptome of the giant reed, Arundo donax.</title>
        <authorList>
            <person name="Barrero R.A."/>
            <person name="Guerrero F.D."/>
            <person name="Moolhuijzen P."/>
            <person name="Goolsby J.A."/>
            <person name="Tidwell J."/>
            <person name="Bellgard S.E."/>
            <person name="Bellgard M.I."/>
        </authorList>
    </citation>
    <scope>NUCLEOTIDE SEQUENCE</scope>
    <source>
        <tissue evidence="1">Shoot tissue taken approximately 20 cm above the soil surface</tissue>
    </source>
</reference>
<name>A0A0A9F4Q7_ARUDO</name>